<keyword evidence="1" id="KW-1133">Transmembrane helix</keyword>
<dbReference type="Pfam" id="PF06486">
    <property type="entry name" value="DUF1093"/>
    <property type="match status" value="1"/>
</dbReference>
<dbReference type="PANTHER" id="PTHR36433:SF2">
    <property type="entry name" value="YXEA FAMILY PROTEIN"/>
    <property type="match status" value="1"/>
</dbReference>
<dbReference type="SUPFAM" id="SSF159121">
    <property type="entry name" value="BC4932-like"/>
    <property type="match status" value="1"/>
</dbReference>
<sequence length="127" mass="14143">MKKKLSIGIAVVVIIVVGFIGFCMWFLSGTGSTYYYSQIDNSKIEQTESKGGVINFSGSMDYSYTLFSYDENGKGKDITFGTSKELKEGAFIRLTVMPIRGVLEWKEVQYDELPATVQSNYTAPTSE</sequence>
<comment type="caution">
    <text evidence="2">The sequence shown here is derived from an EMBL/GenBank/DDBJ whole genome shotgun (WGS) entry which is preliminary data.</text>
</comment>
<dbReference type="RefSeq" id="WP_004073564.1">
    <property type="nucleotide sequence ID" value="NZ_VIRB01000064.1"/>
</dbReference>
<dbReference type="AlphaFoldDB" id="A0A9X5C6Y2"/>
<dbReference type="EMBL" id="VIRB01000064">
    <property type="protein sequence ID" value="NDO69195.1"/>
    <property type="molecule type" value="Genomic_DNA"/>
</dbReference>
<organism evidence="2 3">
    <name type="scientific">Schaedlerella arabinosiphila</name>
    <dbReference type="NCBI Taxonomy" id="2044587"/>
    <lineage>
        <taxon>Bacteria</taxon>
        <taxon>Bacillati</taxon>
        <taxon>Bacillota</taxon>
        <taxon>Clostridia</taxon>
        <taxon>Lachnospirales</taxon>
        <taxon>Lachnospiraceae</taxon>
        <taxon>Schaedlerella</taxon>
    </lineage>
</organism>
<accession>A0A9X5C6Y2</accession>
<protein>
    <submittedName>
        <fullName evidence="2">YxeA family protein</fullName>
    </submittedName>
</protein>
<dbReference type="OrthoDB" id="8719215at2"/>
<dbReference type="Gene3D" id="2.40.50.480">
    <property type="match status" value="1"/>
</dbReference>
<evidence type="ECO:0000313" key="3">
    <source>
        <dbReference type="Proteomes" id="UP000474104"/>
    </source>
</evidence>
<dbReference type="PANTHER" id="PTHR36433">
    <property type="entry name" value="HYPOTHETICAL CYTOSOLIC PROTEIN"/>
    <property type="match status" value="1"/>
</dbReference>
<name>A0A9X5C6Y2_9FIRM</name>
<dbReference type="InterPro" id="IPR036166">
    <property type="entry name" value="YxeA-like_sf"/>
</dbReference>
<dbReference type="Proteomes" id="UP000474104">
    <property type="component" value="Unassembled WGS sequence"/>
</dbReference>
<evidence type="ECO:0000313" key="2">
    <source>
        <dbReference type="EMBL" id="NDO69195.1"/>
    </source>
</evidence>
<reference evidence="2 3" key="1">
    <citation type="submission" date="2019-07" db="EMBL/GenBank/DDBJ databases">
        <title>Draft genome sequences of 15 bacterial species constituting the stable defined intestinal microbiota of the GM15 gnotobiotic mouse model.</title>
        <authorList>
            <person name="Elie C."/>
            <person name="Mathieu A."/>
            <person name="Saliou A."/>
            <person name="Darnaud M."/>
            <person name="Leulier F."/>
            <person name="Tamellini A."/>
        </authorList>
    </citation>
    <scope>NUCLEOTIDE SEQUENCE [LARGE SCALE GENOMIC DNA]</scope>
    <source>
        <strain evidence="3">ASF 502</strain>
    </source>
</reference>
<keyword evidence="1" id="KW-0812">Transmembrane</keyword>
<keyword evidence="1" id="KW-0472">Membrane</keyword>
<gene>
    <name evidence="2" type="ORF">FMM80_11075</name>
</gene>
<dbReference type="InterPro" id="IPR006542">
    <property type="entry name" value="DUF1093"/>
</dbReference>
<proteinExistence type="predicted"/>
<evidence type="ECO:0000256" key="1">
    <source>
        <dbReference type="SAM" id="Phobius"/>
    </source>
</evidence>
<dbReference type="NCBIfam" id="TIGR01655">
    <property type="entry name" value="yxeA_fam"/>
    <property type="match status" value="1"/>
</dbReference>
<feature type="transmembrane region" description="Helical" evidence="1">
    <location>
        <begin position="7"/>
        <end position="27"/>
    </location>
</feature>